<proteinExistence type="predicted"/>
<evidence type="ECO:0000313" key="2">
    <source>
        <dbReference type="Proteomes" id="UP001732700"/>
    </source>
</evidence>
<protein>
    <submittedName>
        <fullName evidence="1">Uncharacterized protein</fullName>
    </submittedName>
</protein>
<accession>A0ACD5V8A7</accession>
<sequence length="395" mass="44471">MLTDPYFLKKKKKGKEMPTREEGEMSSLLCSPAAPLDLDDLLSEILLRLPPQPSSLPRASAVCRRWRNLASDPGFSRRFRRHHRRNPPLLGCFMRYGQQIHFQPTLEPPNRVPPARFSFPMEAINRHFCLLGCRHGLLLISHTFQGTPELLVWDPVSGHQHRLRIPPVFGENTPAQAAVLRATLGDTHHFKVVLVSADERNARVFGCVYSSETRVWGNIISTPASDLSLTVVDPSKPAVLVGDSIYMLLLGKSASIVKFDVHRQSLAVIPLPICSNTDCSRYYSVMRADGGGLGFLFVSFSDCTIQLWKRNTGSNGVVDSWVLARTIQLEKLLPIYSENRSDLLLQGFAEENNVVFLWMFLRLFMVQLDSLQVTKLPDIWFPCCHPFEGVYAAGI</sequence>
<evidence type="ECO:0000313" key="1">
    <source>
        <dbReference type="EnsemblPlants" id="AVESA.00010b.r2.2DG0392350.1.CDS"/>
    </source>
</evidence>
<dbReference type="Proteomes" id="UP001732700">
    <property type="component" value="Chromosome 2D"/>
</dbReference>
<reference evidence="1" key="1">
    <citation type="submission" date="2021-05" db="EMBL/GenBank/DDBJ databases">
        <authorList>
            <person name="Scholz U."/>
            <person name="Mascher M."/>
            <person name="Fiebig A."/>
        </authorList>
    </citation>
    <scope>NUCLEOTIDE SEQUENCE [LARGE SCALE GENOMIC DNA]</scope>
</reference>
<organism evidence="1 2">
    <name type="scientific">Avena sativa</name>
    <name type="common">Oat</name>
    <dbReference type="NCBI Taxonomy" id="4498"/>
    <lineage>
        <taxon>Eukaryota</taxon>
        <taxon>Viridiplantae</taxon>
        <taxon>Streptophyta</taxon>
        <taxon>Embryophyta</taxon>
        <taxon>Tracheophyta</taxon>
        <taxon>Spermatophyta</taxon>
        <taxon>Magnoliopsida</taxon>
        <taxon>Liliopsida</taxon>
        <taxon>Poales</taxon>
        <taxon>Poaceae</taxon>
        <taxon>BOP clade</taxon>
        <taxon>Pooideae</taxon>
        <taxon>Poodae</taxon>
        <taxon>Poeae</taxon>
        <taxon>Poeae Chloroplast Group 1 (Aveneae type)</taxon>
        <taxon>Aveninae</taxon>
        <taxon>Avena</taxon>
    </lineage>
</organism>
<reference evidence="1" key="2">
    <citation type="submission" date="2025-09" db="UniProtKB">
        <authorList>
            <consortium name="EnsemblPlants"/>
        </authorList>
    </citation>
    <scope>IDENTIFICATION</scope>
</reference>
<dbReference type="EnsemblPlants" id="AVESA.00010b.r2.2DG0392350.1">
    <property type="protein sequence ID" value="AVESA.00010b.r2.2DG0392350.1.CDS"/>
    <property type="gene ID" value="AVESA.00010b.r2.2DG0392350"/>
</dbReference>
<keyword evidence="2" id="KW-1185">Reference proteome</keyword>
<name>A0ACD5V8A7_AVESA</name>